<dbReference type="PANTHER" id="PTHR46380:SF2">
    <property type="entry name" value="CYCLIN-D-BINDING MYB-LIKE TRANSCRIPTION FACTOR 1"/>
    <property type="match status" value="1"/>
</dbReference>
<feature type="compositionally biased region" description="Basic and acidic residues" evidence="4">
    <location>
        <begin position="215"/>
        <end position="225"/>
    </location>
</feature>
<dbReference type="EMBL" id="KB706789">
    <property type="protein sequence ID" value="EMR65799.1"/>
    <property type="molecule type" value="Genomic_DNA"/>
</dbReference>
<dbReference type="InterPro" id="IPR017930">
    <property type="entry name" value="Myb_dom"/>
</dbReference>
<dbReference type="PROSITE" id="PS51294">
    <property type="entry name" value="HTH_MYB"/>
    <property type="match status" value="1"/>
</dbReference>
<feature type="compositionally biased region" description="Low complexity" evidence="4">
    <location>
        <begin position="391"/>
        <end position="402"/>
    </location>
</feature>
<evidence type="ECO:0000313" key="8">
    <source>
        <dbReference type="Proteomes" id="UP000012174"/>
    </source>
</evidence>
<dbReference type="SMART" id="SM00717">
    <property type="entry name" value="SANT"/>
    <property type="match status" value="2"/>
</dbReference>
<dbReference type="HOGENOM" id="CLU_294921_0_0_1"/>
<evidence type="ECO:0000259" key="6">
    <source>
        <dbReference type="PROSITE" id="PS51294"/>
    </source>
</evidence>
<feature type="domain" description="HTH myb-type" evidence="6">
    <location>
        <begin position="586"/>
        <end position="639"/>
    </location>
</feature>
<feature type="compositionally biased region" description="Basic residues" evidence="4">
    <location>
        <begin position="164"/>
        <end position="181"/>
    </location>
</feature>
<dbReference type="InterPro" id="IPR051651">
    <property type="entry name" value="DMTF1_DNA-bind_reg"/>
</dbReference>
<sequence length="1027" mass="113266">MNSFTAQAHDLGSPSLGAYSQGEQFDQADQHDAYDNLPVPSSEKTKRRRKEKKKKQRSQMDETQTLEPDSNHNHYPPIENPEYSLPDDHDTAGQDFEAPKSSKKRKRKSKHREAAQDPNYIDGYEAETGLDQLPQADELTGHTSLTNDPSSYNDPMLTTGASSQKRKSKGQGKKEHKKRKRDHGDSPNDLNGISQERYEDNVDQDMDDFVESGEEPTRRWEKEADVDNSQSAEHSFGDLAQSIYADHVKSQNSQPDNSGNASPDQDNDNEPSGVPSDVSPNEGIDEGLDEDDIGNIKADIDNEGSDSEVHKFENGVNSSEANSPEASEYSDDEAAKYVTRSDSSSAENFDQHSEDLGLDDGSGLATADGTDVLDDDHASEGTSSSSVADNQVEVSSSVAVQSDGLPVTDPAQHSQTKSSAGGKRGPKPTIYDHVTEEDVAELPSPAAAAASRKGGGGRPPRKRPNRSSDTMAGPSNAAPNGKSMQSKITSMLEGGPPSSDKLVTPGPKSDKSSKQTGPFSQFELRNINEAVQRWQENHKMTDQERNELIHGNPREVNSTDFWDSVHATCPNRIRQKVINQCRRKYHNFVARASWTPEQHEELSEMYELHGPKYTVIGKLINRHPEDVRDRIRNYIVCGKNMRKNAWSREEESHLTDIVNEALDHVKQLQHTGGCPVDSRPEDLVDWQLVSEKMDHTRSRLQCQNKWKLLKSQVEGKSIDGGDILSVDELITKAREEAEAMTSRERYNLTKAILACGANADSRIPWTKIRAQRPGYASSGKKLSRPPLMVAWHRMKLTMDDWKTLSVPEIAKFLCSQYKSTKTLEYANLQPAQLDAEYKDMEHKFGKLLKSPGTNKASNAKTPHFAVKSDDEESATGGSEDAAITSGSNEEASRNDRGGSADLGFDTELVKDDSDEASEAEVEDSEPEVKPQKSRKGRTSNNAQATNTSTRSDGDVTTPSKKGNGSKVEEVEIEEDAPANSAKKILARRRAARRRRPQPPAPAATESDEQSSDTNASEVESIPAHRPE</sequence>
<dbReference type="eggNOG" id="KOG0051">
    <property type="taxonomic scope" value="Eukaryota"/>
</dbReference>
<feature type="region of interest" description="Disordered" evidence="4">
    <location>
        <begin position="1"/>
        <end position="522"/>
    </location>
</feature>
<feature type="compositionally biased region" description="Polar residues" evidence="4">
    <location>
        <begin position="851"/>
        <end position="860"/>
    </location>
</feature>
<keyword evidence="8" id="KW-1185">Reference proteome</keyword>
<feature type="compositionally biased region" description="Basic and acidic residues" evidence="4">
    <location>
        <begin position="86"/>
        <end position="100"/>
    </location>
</feature>
<dbReference type="InterPro" id="IPR001005">
    <property type="entry name" value="SANT/Myb"/>
</dbReference>
<feature type="domain" description="Myb-like" evidence="5">
    <location>
        <begin position="638"/>
        <end position="710"/>
    </location>
</feature>
<evidence type="ECO:0000313" key="7">
    <source>
        <dbReference type="EMBL" id="EMR65799.1"/>
    </source>
</evidence>
<feature type="compositionally biased region" description="Basic residues" evidence="4">
    <location>
        <begin position="101"/>
        <end position="111"/>
    </location>
</feature>
<evidence type="ECO:0000256" key="4">
    <source>
        <dbReference type="SAM" id="MobiDB-lite"/>
    </source>
</evidence>
<dbReference type="InterPro" id="IPR009057">
    <property type="entry name" value="Homeodomain-like_sf"/>
</dbReference>
<comment type="subcellular location">
    <subcellularLocation>
        <location evidence="1">Nucleus</location>
    </subcellularLocation>
</comment>
<dbReference type="PROSITE" id="PS50090">
    <property type="entry name" value="MYB_LIKE"/>
    <property type="match status" value="2"/>
</dbReference>
<evidence type="ECO:0000256" key="1">
    <source>
        <dbReference type="ARBA" id="ARBA00004123"/>
    </source>
</evidence>
<accession>M7SHL1</accession>
<feature type="compositionally biased region" description="Polar residues" evidence="4">
    <location>
        <begin position="380"/>
        <end position="389"/>
    </location>
</feature>
<dbReference type="OMA" id="IYEMDEG"/>
<dbReference type="SUPFAM" id="SSF46689">
    <property type="entry name" value="Homeodomain-like"/>
    <property type="match status" value="1"/>
</dbReference>
<feature type="compositionally biased region" description="Basic residues" evidence="4">
    <location>
        <begin position="984"/>
        <end position="996"/>
    </location>
</feature>
<dbReference type="Proteomes" id="UP000012174">
    <property type="component" value="Unassembled WGS sequence"/>
</dbReference>
<dbReference type="STRING" id="1287681.M7SHL1"/>
<gene>
    <name evidence="7" type="ORF">UCREL1_7217</name>
</gene>
<dbReference type="AlphaFoldDB" id="M7SHL1"/>
<keyword evidence="3" id="KW-0539">Nucleus</keyword>
<dbReference type="KEGG" id="ela:UCREL1_7217"/>
<dbReference type="PANTHER" id="PTHR46380">
    <property type="entry name" value="CYCLIN-D-BINDING MYB-LIKE TRANSCRIPTION FACTOR 1"/>
    <property type="match status" value="1"/>
</dbReference>
<keyword evidence="2 7" id="KW-0238">DNA-binding</keyword>
<name>M7SHL1_EUTLA</name>
<evidence type="ECO:0000259" key="5">
    <source>
        <dbReference type="PROSITE" id="PS50090"/>
    </source>
</evidence>
<feature type="compositionally biased region" description="Low complexity" evidence="4">
    <location>
        <begin position="317"/>
        <end position="327"/>
    </location>
</feature>
<feature type="region of interest" description="Disordered" evidence="4">
    <location>
        <begin position="848"/>
        <end position="1027"/>
    </location>
</feature>
<feature type="compositionally biased region" description="Acidic residues" evidence="4">
    <location>
        <begin position="912"/>
        <end position="925"/>
    </location>
</feature>
<reference evidence="8" key="1">
    <citation type="journal article" date="2013" name="Genome Announc.">
        <title>Draft genome sequence of the grapevine dieback fungus Eutypa lata UCR-EL1.</title>
        <authorList>
            <person name="Blanco-Ulate B."/>
            <person name="Rolshausen P.E."/>
            <person name="Cantu D."/>
        </authorList>
    </citation>
    <scope>NUCLEOTIDE SEQUENCE [LARGE SCALE GENOMIC DNA]</scope>
    <source>
        <strain evidence="8">UCR-EL1</strain>
    </source>
</reference>
<dbReference type="GO" id="GO:0000976">
    <property type="term" value="F:transcription cis-regulatory region binding"/>
    <property type="evidence" value="ECO:0007669"/>
    <property type="project" value="TreeGrafter"/>
</dbReference>
<feature type="compositionally biased region" description="Polar residues" evidence="4">
    <location>
        <begin position="250"/>
        <end position="264"/>
    </location>
</feature>
<feature type="compositionally biased region" description="Acidic residues" evidence="4">
    <location>
        <begin position="283"/>
        <end position="293"/>
    </location>
</feature>
<feature type="compositionally biased region" description="Basic residues" evidence="4">
    <location>
        <begin position="45"/>
        <end position="57"/>
    </location>
</feature>
<feature type="compositionally biased region" description="Acidic residues" evidence="4">
    <location>
        <begin position="201"/>
        <end position="214"/>
    </location>
</feature>
<organism evidence="7 8">
    <name type="scientific">Eutypa lata (strain UCR-EL1)</name>
    <name type="common">Grapevine dieback disease fungus</name>
    <name type="synonym">Eutypa armeniacae</name>
    <dbReference type="NCBI Taxonomy" id="1287681"/>
    <lineage>
        <taxon>Eukaryota</taxon>
        <taxon>Fungi</taxon>
        <taxon>Dikarya</taxon>
        <taxon>Ascomycota</taxon>
        <taxon>Pezizomycotina</taxon>
        <taxon>Sordariomycetes</taxon>
        <taxon>Xylariomycetidae</taxon>
        <taxon>Xylariales</taxon>
        <taxon>Diatrypaceae</taxon>
        <taxon>Eutypa</taxon>
    </lineage>
</organism>
<dbReference type="GO" id="GO:0003700">
    <property type="term" value="F:DNA-binding transcription factor activity"/>
    <property type="evidence" value="ECO:0007669"/>
    <property type="project" value="TreeGrafter"/>
</dbReference>
<dbReference type="GO" id="GO:0005634">
    <property type="term" value="C:nucleus"/>
    <property type="evidence" value="ECO:0007669"/>
    <property type="project" value="UniProtKB-SubCell"/>
</dbReference>
<dbReference type="Pfam" id="PF13921">
    <property type="entry name" value="Myb_DNA-bind_6"/>
    <property type="match status" value="1"/>
</dbReference>
<evidence type="ECO:0000256" key="2">
    <source>
        <dbReference type="ARBA" id="ARBA00023125"/>
    </source>
</evidence>
<protein>
    <submittedName>
        <fullName evidence="7">Putative dna-binding protein</fullName>
    </submittedName>
</protein>
<feature type="compositionally biased region" description="Polar residues" evidence="4">
    <location>
        <begin position="141"/>
        <end position="153"/>
    </location>
</feature>
<feature type="domain" description="Myb-like" evidence="5">
    <location>
        <begin position="586"/>
        <end position="635"/>
    </location>
</feature>
<dbReference type="OrthoDB" id="39591at2759"/>
<dbReference type="CDD" id="cd00167">
    <property type="entry name" value="SANT"/>
    <property type="match status" value="2"/>
</dbReference>
<evidence type="ECO:0000256" key="3">
    <source>
        <dbReference type="ARBA" id="ARBA00023242"/>
    </source>
</evidence>
<proteinExistence type="predicted"/>
<feature type="compositionally biased region" description="Low complexity" evidence="4">
    <location>
        <begin position="938"/>
        <end position="950"/>
    </location>
</feature>
<dbReference type="Gene3D" id="1.10.10.60">
    <property type="entry name" value="Homeodomain-like"/>
    <property type="match status" value="2"/>
</dbReference>
<feature type="compositionally biased region" description="Low complexity" evidence="4">
    <location>
        <begin position="443"/>
        <end position="452"/>
    </location>
</feature>